<dbReference type="InterPro" id="IPR038548">
    <property type="entry name" value="SporV_AA_N_sf"/>
</dbReference>
<reference evidence="3" key="1">
    <citation type="journal article" date="2021" name="PeerJ">
        <title>Extensive microbial diversity within the chicken gut microbiome revealed by metagenomics and culture.</title>
        <authorList>
            <person name="Gilroy R."/>
            <person name="Ravi A."/>
            <person name="Getino M."/>
            <person name="Pursley I."/>
            <person name="Horton D.L."/>
            <person name="Alikhan N.F."/>
            <person name="Baker D."/>
            <person name="Gharbi K."/>
            <person name="Hall N."/>
            <person name="Watson M."/>
            <person name="Adriaenssens E.M."/>
            <person name="Foster-Nyarko E."/>
            <person name="Jarju S."/>
            <person name="Secka A."/>
            <person name="Antonio M."/>
            <person name="Oren A."/>
            <person name="Chaudhuri R.R."/>
            <person name="La Ragione R."/>
            <person name="Hildebrand F."/>
            <person name="Pallen M.J."/>
        </authorList>
    </citation>
    <scope>NUCLEOTIDE SEQUENCE</scope>
    <source>
        <strain evidence="3">ChiSxjej3B15-1167</strain>
    </source>
</reference>
<proteinExistence type="predicted"/>
<reference evidence="3" key="2">
    <citation type="submission" date="2021-04" db="EMBL/GenBank/DDBJ databases">
        <authorList>
            <person name="Gilroy R."/>
        </authorList>
    </citation>
    <scope>NUCLEOTIDE SEQUENCE</scope>
    <source>
        <strain evidence="3">ChiSxjej3B15-1167</strain>
    </source>
</reference>
<evidence type="ECO:0000259" key="2">
    <source>
        <dbReference type="Pfam" id="PF12164"/>
    </source>
</evidence>
<protein>
    <submittedName>
        <fullName evidence="3">Stage V sporulation protein AA</fullName>
    </submittedName>
</protein>
<feature type="domain" description="Stage V sporulation protein AA" evidence="2">
    <location>
        <begin position="7"/>
        <end position="90"/>
    </location>
</feature>
<dbReference type="AlphaFoldDB" id="A0A9D2BEB0"/>
<dbReference type="Gene3D" id="2.60.480.10">
    <property type="entry name" value="eubacterium ventriosum atcc domain"/>
    <property type="match status" value="1"/>
</dbReference>
<accession>A0A9D2BEB0</accession>
<keyword evidence="1" id="KW-0812">Transmembrane</keyword>
<dbReference type="Pfam" id="PF12164">
    <property type="entry name" value="SporV_AA"/>
    <property type="match status" value="1"/>
</dbReference>
<evidence type="ECO:0000313" key="4">
    <source>
        <dbReference type="Proteomes" id="UP000886805"/>
    </source>
</evidence>
<dbReference type="Proteomes" id="UP000886805">
    <property type="component" value="Unassembled WGS sequence"/>
</dbReference>
<feature type="transmembrane region" description="Helical" evidence="1">
    <location>
        <begin position="150"/>
        <end position="172"/>
    </location>
</feature>
<keyword evidence="1" id="KW-1133">Transmembrane helix</keyword>
<organism evidence="3 4">
    <name type="scientific">Candidatus Anaerobutyricum stercoripullorum</name>
    <dbReference type="NCBI Taxonomy" id="2838456"/>
    <lineage>
        <taxon>Bacteria</taxon>
        <taxon>Bacillati</taxon>
        <taxon>Bacillota</taxon>
        <taxon>Clostridia</taxon>
        <taxon>Lachnospirales</taxon>
        <taxon>Lachnospiraceae</taxon>
        <taxon>Anaerobutyricum</taxon>
    </lineage>
</organism>
<evidence type="ECO:0000313" key="3">
    <source>
        <dbReference type="EMBL" id="HIX72898.1"/>
    </source>
</evidence>
<comment type="caution">
    <text evidence="3">The sequence shown here is derived from an EMBL/GenBank/DDBJ whole genome shotgun (WGS) entry which is preliminary data.</text>
</comment>
<dbReference type="EMBL" id="DXEQ01000227">
    <property type="protein sequence ID" value="HIX72898.1"/>
    <property type="molecule type" value="Genomic_DNA"/>
</dbReference>
<sequence>MGGGPVIYIKAEQSTYLNSPDVRIRDICSVYCQDRKLEQKVGGKVIHQFEKAKEGRAFLSVLVLIQAISEVVPAGEVRNVGEQDMVLYYRPRGGDARQKKKEQWVQRGKIAFVCVTCFLGMGISIMGYNNDVDLSRVFSQLYETFFGTRPAGPTFVELFYSIGLTVGIFLFFDHRSGKRVTNEPTPVQVQMRLYEQQVNQTFILGASRKGEELDVKQ</sequence>
<keyword evidence="1" id="KW-0472">Membrane</keyword>
<name>A0A9D2BEB0_9FIRM</name>
<gene>
    <name evidence="3" type="ORF">H9849_07730</name>
</gene>
<dbReference type="InterPro" id="IPR021997">
    <property type="entry name" value="SporV_AA"/>
</dbReference>
<evidence type="ECO:0000256" key="1">
    <source>
        <dbReference type="SAM" id="Phobius"/>
    </source>
</evidence>
<feature type="transmembrane region" description="Helical" evidence="1">
    <location>
        <begin position="110"/>
        <end position="130"/>
    </location>
</feature>